<evidence type="ECO:0000313" key="1">
    <source>
        <dbReference type="EMBL" id="GAA5501615.1"/>
    </source>
</evidence>
<evidence type="ECO:0000313" key="2">
    <source>
        <dbReference type="Proteomes" id="UP001458946"/>
    </source>
</evidence>
<dbReference type="Gene3D" id="1.25.10.10">
    <property type="entry name" value="Leucine-rich Repeat Variant"/>
    <property type="match status" value="1"/>
</dbReference>
<evidence type="ECO:0008006" key="3">
    <source>
        <dbReference type="Google" id="ProtNLM"/>
    </source>
</evidence>
<dbReference type="Proteomes" id="UP001458946">
    <property type="component" value="Unassembled WGS sequence"/>
</dbReference>
<protein>
    <recommendedName>
        <fullName evidence="3">Leucine rich repeat variant</fullName>
    </recommendedName>
</protein>
<comment type="caution">
    <text evidence="1">The sequence shown here is derived from an EMBL/GenBank/DDBJ whole genome shotgun (WGS) entry which is preliminary data.</text>
</comment>
<sequence length="206" mass="22939">MKRTQQDEKWTEASKREATADELVVLSYTHDAAVRAAVAGHPNTPAFLLARLAPEFPCEVLGNPALPLLRLAQPQLLSRWPREALLALLGLPDPPEWLRRQARASAHVEVQVALAELPSLSRSEMAALAQHPAWLVRARIAARVDLPAELLRDLTRDTAYGVRLALAYRPDLPPSSAEQLRHDPSRFVRQVLERSGQQRASSHQQT</sequence>
<dbReference type="Pfam" id="PF01816">
    <property type="entry name" value="LRV"/>
    <property type="match status" value="2"/>
</dbReference>
<dbReference type="RefSeq" id="WP_353541584.1">
    <property type="nucleotide sequence ID" value="NZ_BAABRN010000011.1"/>
</dbReference>
<proteinExistence type="predicted"/>
<gene>
    <name evidence="1" type="ORF">Dxin01_01351</name>
</gene>
<organism evidence="1 2">
    <name type="scientific">Deinococcus xinjiangensis</name>
    <dbReference type="NCBI Taxonomy" id="457454"/>
    <lineage>
        <taxon>Bacteria</taxon>
        <taxon>Thermotogati</taxon>
        <taxon>Deinococcota</taxon>
        <taxon>Deinococci</taxon>
        <taxon>Deinococcales</taxon>
        <taxon>Deinococcaceae</taxon>
        <taxon>Deinococcus</taxon>
    </lineage>
</organism>
<dbReference type="InterPro" id="IPR011989">
    <property type="entry name" value="ARM-like"/>
</dbReference>
<reference evidence="1 2" key="1">
    <citation type="submission" date="2024-02" db="EMBL/GenBank/DDBJ databases">
        <title>Deinococcus xinjiangensis NBRC 107630.</title>
        <authorList>
            <person name="Ichikawa N."/>
            <person name="Katano-Makiyama Y."/>
            <person name="Hidaka K."/>
        </authorList>
    </citation>
    <scope>NUCLEOTIDE SEQUENCE [LARGE SCALE GENOMIC DNA]</scope>
    <source>
        <strain evidence="1 2">NBRC 107630</strain>
    </source>
</reference>
<accession>A0ABP9V8K6</accession>
<dbReference type="InterPro" id="IPR004830">
    <property type="entry name" value="LRR_variant"/>
</dbReference>
<keyword evidence="2" id="KW-1185">Reference proteome</keyword>
<dbReference type="EMBL" id="BAABRN010000011">
    <property type="protein sequence ID" value="GAA5501615.1"/>
    <property type="molecule type" value="Genomic_DNA"/>
</dbReference>
<name>A0ABP9V8K6_9DEIO</name>